<accession>A0ABV8RIU7</accession>
<dbReference type="Proteomes" id="UP001595887">
    <property type="component" value="Unassembled WGS sequence"/>
</dbReference>
<proteinExistence type="inferred from homology"/>
<keyword evidence="12" id="KW-1185">Reference proteome</keyword>
<gene>
    <name evidence="11" type="primary">gspN</name>
    <name evidence="11" type="ORF">ACFOWX_10400</name>
</gene>
<evidence type="ECO:0000256" key="8">
    <source>
        <dbReference type="ARBA" id="ARBA00022927"/>
    </source>
</evidence>
<dbReference type="InterPro" id="IPR022792">
    <property type="entry name" value="T2SS_protein-GspN"/>
</dbReference>
<keyword evidence="8" id="KW-0653">Protein transport</keyword>
<keyword evidence="7" id="KW-0812">Transmembrane</keyword>
<evidence type="ECO:0000256" key="1">
    <source>
        <dbReference type="ARBA" id="ARBA00004533"/>
    </source>
</evidence>
<evidence type="ECO:0000313" key="12">
    <source>
        <dbReference type="Proteomes" id="UP001595887"/>
    </source>
</evidence>
<reference evidence="12" key="1">
    <citation type="journal article" date="2019" name="Int. J. Syst. Evol. Microbiol.">
        <title>The Global Catalogue of Microorganisms (GCM) 10K type strain sequencing project: providing services to taxonomists for standard genome sequencing and annotation.</title>
        <authorList>
            <consortium name="The Broad Institute Genomics Platform"/>
            <consortium name="The Broad Institute Genome Sequencing Center for Infectious Disease"/>
            <person name="Wu L."/>
            <person name="Ma J."/>
        </authorList>
    </citation>
    <scope>NUCLEOTIDE SEQUENCE [LARGE SCALE GENOMIC DNA]</scope>
    <source>
        <strain evidence="12">CECT 8531</strain>
    </source>
</reference>
<evidence type="ECO:0000256" key="4">
    <source>
        <dbReference type="ARBA" id="ARBA00022448"/>
    </source>
</evidence>
<name>A0ABV8RIU7_9SPHN</name>
<dbReference type="RefSeq" id="WP_381423825.1">
    <property type="nucleotide sequence ID" value="NZ_JBHSDH010000013.1"/>
</dbReference>
<keyword evidence="5" id="KW-1003">Cell membrane</keyword>
<comment type="similarity">
    <text evidence="2">Belongs to the GSP N family.</text>
</comment>
<protein>
    <recommendedName>
        <fullName evidence="3">Type II secretion system protein N</fullName>
    </recommendedName>
    <alternativeName>
        <fullName evidence="10">General secretion pathway protein N</fullName>
    </alternativeName>
</protein>
<evidence type="ECO:0000256" key="10">
    <source>
        <dbReference type="ARBA" id="ARBA00030772"/>
    </source>
</evidence>
<sequence>MRHKGLFLLGLIAALCALLLFMPLRFALNMVLPSSSTLTARAASGTIWSGQIAGIKMGQISLGDMQAGLAILPLFTAHAEYHFEPMANGTAQPLQGRVGTGFGGRYVADLNGQLPLEGVDARLPLSHLELTGFSAAFDGGVCRRASGSVRMLLKPGSLDALGLNNGFLGQAKCDKNALLLPLVSQSSNERAEIRLQASGDYVVTVTIQNENPEVGLALTAAGFAPIAQGYRMSVKGQL</sequence>
<organism evidence="11 12">
    <name type="scientific">Sphingorhabdus arenilitoris</name>
    <dbReference type="NCBI Taxonomy" id="1490041"/>
    <lineage>
        <taxon>Bacteria</taxon>
        <taxon>Pseudomonadati</taxon>
        <taxon>Pseudomonadota</taxon>
        <taxon>Alphaproteobacteria</taxon>
        <taxon>Sphingomonadales</taxon>
        <taxon>Sphingomonadaceae</taxon>
        <taxon>Sphingorhabdus</taxon>
    </lineage>
</organism>
<comment type="subcellular location">
    <subcellularLocation>
        <location evidence="1">Cell inner membrane</location>
    </subcellularLocation>
</comment>
<keyword evidence="6" id="KW-0997">Cell inner membrane</keyword>
<keyword evidence="9" id="KW-0472">Membrane</keyword>
<evidence type="ECO:0000256" key="6">
    <source>
        <dbReference type="ARBA" id="ARBA00022519"/>
    </source>
</evidence>
<evidence type="ECO:0000256" key="9">
    <source>
        <dbReference type="ARBA" id="ARBA00023136"/>
    </source>
</evidence>
<dbReference type="EMBL" id="JBHSDH010000013">
    <property type="protein sequence ID" value="MFC4292822.1"/>
    <property type="molecule type" value="Genomic_DNA"/>
</dbReference>
<evidence type="ECO:0000256" key="5">
    <source>
        <dbReference type="ARBA" id="ARBA00022475"/>
    </source>
</evidence>
<evidence type="ECO:0000256" key="2">
    <source>
        <dbReference type="ARBA" id="ARBA00007208"/>
    </source>
</evidence>
<dbReference type="Pfam" id="PF01203">
    <property type="entry name" value="T2SSN"/>
    <property type="match status" value="1"/>
</dbReference>
<evidence type="ECO:0000256" key="7">
    <source>
        <dbReference type="ARBA" id="ARBA00022692"/>
    </source>
</evidence>
<keyword evidence="4" id="KW-0813">Transport</keyword>
<evidence type="ECO:0000256" key="3">
    <source>
        <dbReference type="ARBA" id="ARBA00021563"/>
    </source>
</evidence>
<evidence type="ECO:0000313" key="11">
    <source>
        <dbReference type="EMBL" id="MFC4292822.1"/>
    </source>
</evidence>
<comment type="caution">
    <text evidence="11">The sequence shown here is derived from an EMBL/GenBank/DDBJ whole genome shotgun (WGS) entry which is preliminary data.</text>
</comment>